<gene>
    <name evidence="1" type="ORF">AYL99_05510</name>
</gene>
<accession>A0A178ZL36</accession>
<dbReference type="OrthoDB" id="5595695at2759"/>
<dbReference type="GO" id="GO:0016810">
    <property type="term" value="F:hydrolase activity, acting on carbon-nitrogen (but not peptide) bonds"/>
    <property type="evidence" value="ECO:0007669"/>
    <property type="project" value="InterPro"/>
</dbReference>
<dbReference type="InterPro" id="IPR011059">
    <property type="entry name" value="Metal-dep_hydrolase_composite"/>
</dbReference>
<sequence>MTYEAAEIAPEIGVDGLTHLFIDRGADSSILDTLRGVFIIPRLYLKATIFGNKPTASALDPRVREKLPPAWLAPLEGGTDTFAESDFDTVLKTEADLRPAGIDNPGGFKPIEALRAAMSVPARCFWLTDRGRIVEGLRGGLLLVQGDPMSDIRDTLSIRTIWRRDSELDSTPL</sequence>
<dbReference type="InterPro" id="IPR032466">
    <property type="entry name" value="Metal_Hydrolase"/>
</dbReference>
<dbReference type="EMBL" id="LVYI01000004">
    <property type="protein sequence ID" value="OAP60508.1"/>
    <property type="molecule type" value="Genomic_DNA"/>
</dbReference>
<dbReference type="Gene3D" id="3.30.110.90">
    <property type="entry name" value="Amidohydrolase"/>
    <property type="match status" value="1"/>
</dbReference>
<dbReference type="AlphaFoldDB" id="A0A178ZL36"/>
<dbReference type="Gene3D" id="2.30.40.10">
    <property type="entry name" value="Urease, subunit C, domain 1"/>
    <property type="match status" value="1"/>
</dbReference>
<dbReference type="RefSeq" id="XP_018693875.1">
    <property type="nucleotide sequence ID" value="XM_018837022.1"/>
</dbReference>
<dbReference type="Gene3D" id="1.20.58.520">
    <property type="entry name" value="Amidohydrolase"/>
    <property type="match status" value="1"/>
</dbReference>
<dbReference type="InterPro" id="IPR051781">
    <property type="entry name" value="Metallo-dep_Hydrolase"/>
</dbReference>
<dbReference type="PANTHER" id="PTHR43135:SF3">
    <property type="entry name" value="ALPHA-D-RIBOSE 1-METHYLPHOSPHONATE 5-TRIPHOSPHATE DIPHOSPHATASE"/>
    <property type="match status" value="1"/>
</dbReference>
<comment type="caution">
    <text evidence="1">The sequence shown here is derived from an EMBL/GenBank/DDBJ whole genome shotgun (WGS) entry which is preliminary data.</text>
</comment>
<evidence type="ECO:0000313" key="2">
    <source>
        <dbReference type="Proteomes" id="UP000078343"/>
    </source>
</evidence>
<reference evidence="1 2" key="1">
    <citation type="submission" date="2016-04" db="EMBL/GenBank/DDBJ databases">
        <title>Draft genome of Fonsecaea erecta CBS 125763.</title>
        <authorList>
            <person name="Weiss V.A."/>
            <person name="Vicente V.A."/>
            <person name="Raittz R.T."/>
            <person name="Moreno L.F."/>
            <person name="De Souza E.M."/>
            <person name="Pedrosa F.O."/>
            <person name="Steffens M.B."/>
            <person name="Faoro H."/>
            <person name="Tadra-Sfeir M.Z."/>
            <person name="Najafzadeh M.J."/>
            <person name="Felipe M.S."/>
            <person name="Teixeira M."/>
            <person name="Sun J."/>
            <person name="Xi L."/>
            <person name="Gomes R."/>
            <person name="De Azevedo C.M."/>
            <person name="Salgado C.G."/>
            <person name="Da Silva M.B."/>
            <person name="Nascimento M.F."/>
            <person name="Queiroz-Telles F."/>
            <person name="Attili D.S."/>
            <person name="Gorbushina A."/>
        </authorList>
    </citation>
    <scope>NUCLEOTIDE SEQUENCE [LARGE SCALE GENOMIC DNA]</scope>
    <source>
        <strain evidence="1 2">CBS 125763</strain>
    </source>
</reference>
<organism evidence="1 2">
    <name type="scientific">Fonsecaea erecta</name>
    <dbReference type="NCBI Taxonomy" id="1367422"/>
    <lineage>
        <taxon>Eukaryota</taxon>
        <taxon>Fungi</taxon>
        <taxon>Dikarya</taxon>
        <taxon>Ascomycota</taxon>
        <taxon>Pezizomycotina</taxon>
        <taxon>Eurotiomycetes</taxon>
        <taxon>Chaetothyriomycetidae</taxon>
        <taxon>Chaetothyriales</taxon>
        <taxon>Herpotrichiellaceae</taxon>
        <taxon>Fonsecaea</taxon>
    </lineage>
</organism>
<protein>
    <submittedName>
        <fullName evidence="1">Uncharacterized protein</fullName>
    </submittedName>
</protein>
<dbReference type="SUPFAM" id="SSF51556">
    <property type="entry name" value="Metallo-dependent hydrolases"/>
    <property type="match status" value="1"/>
</dbReference>
<evidence type="ECO:0000313" key="1">
    <source>
        <dbReference type="EMBL" id="OAP60508.1"/>
    </source>
</evidence>
<dbReference type="GeneID" id="30009678"/>
<dbReference type="PANTHER" id="PTHR43135">
    <property type="entry name" value="ALPHA-D-RIBOSE 1-METHYLPHOSPHONATE 5-TRIPHOSPHATE DIPHOSPHATASE"/>
    <property type="match status" value="1"/>
</dbReference>
<dbReference type="STRING" id="1367422.A0A178ZL36"/>
<dbReference type="Proteomes" id="UP000078343">
    <property type="component" value="Unassembled WGS sequence"/>
</dbReference>
<proteinExistence type="predicted"/>
<keyword evidence="2" id="KW-1185">Reference proteome</keyword>
<name>A0A178ZL36_9EURO</name>